<keyword evidence="1 3" id="KW-0732">Signal</keyword>
<evidence type="ECO:0000256" key="2">
    <source>
        <dbReference type="SAM" id="Phobius"/>
    </source>
</evidence>
<sequence>MKLCRFLFHHLFLLSSAFSILDFPLNSQVSIPVPSGAVEGGFHGRAFILGAAGKDRHRPGFRLALSVEAIALGEYRCSLVVLLGDVEVWSSDHLLRFLVRRGCTLKLAGDGDLQLSDMAVRRVGWRTGTSFQGVQRLQLESRTGNLILADTMNRTRWQSFDYPTNIMLWRQQLRPPANLTSFPAVSPSVSYSMEIQRSKLVAYLIWGSYKYSYWEFNPSFGRRITIARLGSKGLKLLDNRLKKIGQIEAMNLETVRFMKLGISGSLEMYYYSATEVGFKLSYRVPSEFCNLPLSCPPCEICSSSDNTCKKLSWMTCNQNGFCQDLNSRMEMLEMVGIDAVLRTESPAQATNISRKGCLNSCLEDCSCAAVMYYEGDGDGRNSECCKYGMVIGAREGGRGNGSSYWVKIQRERGSNQALKEKFLILGGIVDGVAICLILGGLVYYVIWRIRNTRNNFANCNN</sequence>
<keyword evidence="6" id="KW-1185">Reference proteome</keyword>
<feature type="transmembrane region" description="Helical" evidence="2">
    <location>
        <begin position="422"/>
        <end position="446"/>
    </location>
</feature>
<dbReference type="GO" id="GO:0016301">
    <property type="term" value="F:kinase activity"/>
    <property type="evidence" value="ECO:0007669"/>
    <property type="project" value="UniProtKB-KW"/>
</dbReference>
<keyword evidence="5" id="KW-0675">Receptor</keyword>
<dbReference type="AlphaFoldDB" id="A0A2I0A8K0"/>
<dbReference type="InterPro" id="IPR036426">
    <property type="entry name" value="Bulb-type_lectin_dom_sf"/>
</dbReference>
<accession>A0A2I0A8K0</accession>
<keyword evidence="5" id="KW-0430">Lectin</keyword>
<feature type="chain" id="PRO_5014183404" evidence="3">
    <location>
        <begin position="20"/>
        <end position="461"/>
    </location>
</feature>
<keyword evidence="2" id="KW-1133">Transmembrane helix</keyword>
<keyword evidence="5" id="KW-0808">Transferase</keyword>
<gene>
    <name evidence="5" type="primary">SD25</name>
    <name evidence="5" type="ORF">AXF42_Ash008091</name>
</gene>
<keyword evidence="2" id="KW-0812">Transmembrane</keyword>
<dbReference type="GO" id="GO:0030246">
    <property type="term" value="F:carbohydrate binding"/>
    <property type="evidence" value="ECO:0007669"/>
    <property type="project" value="UniProtKB-KW"/>
</dbReference>
<dbReference type="OrthoDB" id="740822at2759"/>
<dbReference type="GO" id="GO:0051707">
    <property type="term" value="P:response to other organism"/>
    <property type="evidence" value="ECO:0007669"/>
    <property type="project" value="UniProtKB-ARBA"/>
</dbReference>
<evidence type="ECO:0000256" key="3">
    <source>
        <dbReference type="SAM" id="SignalP"/>
    </source>
</evidence>
<dbReference type="InterPro" id="IPR051343">
    <property type="entry name" value="G-type_lectin_kinases/EP1-like"/>
</dbReference>
<evidence type="ECO:0000256" key="1">
    <source>
        <dbReference type="ARBA" id="ARBA00022729"/>
    </source>
</evidence>
<evidence type="ECO:0000259" key="4">
    <source>
        <dbReference type="PROSITE" id="PS50927"/>
    </source>
</evidence>
<name>A0A2I0A8K0_9ASPA</name>
<dbReference type="EMBL" id="KZ452012">
    <property type="protein sequence ID" value="PKA51862.1"/>
    <property type="molecule type" value="Genomic_DNA"/>
</dbReference>
<proteinExistence type="predicted"/>
<dbReference type="PROSITE" id="PS50927">
    <property type="entry name" value="BULB_LECTIN"/>
    <property type="match status" value="1"/>
</dbReference>
<dbReference type="Pfam" id="PF01453">
    <property type="entry name" value="B_lectin"/>
    <property type="match status" value="1"/>
</dbReference>
<dbReference type="PANTHER" id="PTHR47976">
    <property type="entry name" value="G-TYPE LECTIN S-RECEPTOR-LIKE SERINE/THREONINE-PROTEIN KINASE SD2-5"/>
    <property type="match status" value="1"/>
</dbReference>
<organism evidence="5 6">
    <name type="scientific">Apostasia shenzhenica</name>
    <dbReference type="NCBI Taxonomy" id="1088818"/>
    <lineage>
        <taxon>Eukaryota</taxon>
        <taxon>Viridiplantae</taxon>
        <taxon>Streptophyta</taxon>
        <taxon>Embryophyta</taxon>
        <taxon>Tracheophyta</taxon>
        <taxon>Spermatophyta</taxon>
        <taxon>Magnoliopsida</taxon>
        <taxon>Liliopsida</taxon>
        <taxon>Asparagales</taxon>
        <taxon>Orchidaceae</taxon>
        <taxon>Apostasioideae</taxon>
        <taxon>Apostasia</taxon>
    </lineage>
</organism>
<dbReference type="Gene3D" id="2.90.10.10">
    <property type="entry name" value="Bulb-type lectin domain"/>
    <property type="match status" value="1"/>
</dbReference>
<keyword evidence="2" id="KW-0472">Membrane</keyword>
<dbReference type="STRING" id="1088818.A0A2I0A8K0"/>
<evidence type="ECO:0000313" key="5">
    <source>
        <dbReference type="EMBL" id="PKA51862.1"/>
    </source>
</evidence>
<reference evidence="5 6" key="1">
    <citation type="journal article" date="2017" name="Nature">
        <title>The Apostasia genome and the evolution of orchids.</title>
        <authorList>
            <person name="Zhang G.Q."/>
            <person name="Liu K.W."/>
            <person name="Li Z."/>
            <person name="Lohaus R."/>
            <person name="Hsiao Y.Y."/>
            <person name="Niu S.C."/>
            <person name="Wang J.Y."/>
            <person name="Lin Y.C."/>
            <person name="Xu Q."/>
            <person name="Chen L.J."/>
            <person name="Yoshida K."/>
            <person name="Fujiwara S."/>
            <person name="Wang Z.W."/>
            <person name="Zhang Y.Q."/>
            <person name="Mitsuda N."/>
            <person name="Wang M."/>
            <person name="Liu G.H."/>
            <person name="Pecoraro L."/>
            <person name="Huang H.X."/>
            <person name="Xiao X.J."/>
            <person name="Lin M."/>
            <person name="Wu X.Y."/>
            <person name="Wu W.L."/>
            <person name="Chen Y.Y."/>
            <person name="Chang S.B."/>
            <person name="Sakamoto S."/>
            <person name="Ohme-Takagi M."/>
            <person name="Yagi M."/>
            <person name="Zeng S.J."/>
            <person name="Shen C.Y."/>
            <person name="Yeh C.M."/>
            <person name="Luo Y.B."/>
            <person name="Tsai W.C."/>
            <person name="Van de Peer Y."/>
            <person name="Liu Z.J."/>
        </authorList>
    </citation>
    <scope>NUCLEOTIDE SEQUENCE [LARGE SCALE GENOMIC DNA]</scope>
    <source>
        <strain evidence="6">cv. Shenzhen</strain>
        <tissue evidence="5">Stem</tissue>
    </source>
</reference>
<feature type="domain" description="Bulb-type lectin" evidence="4">
    <location>
        <begin position="38"/>
        <end position="161"/>
    </location>
</feature>
<dbReference type="InterPro" id="IPR001480">
    <property type="entry name" value="Bulb-type_lectin_dom"/>
</dbReference>
<keyword evidence="5" id="KW-0418">Kinase</keyword>
<protein>
    <submittedName>
        <fullName evidence="5">G-type lectin S-receptor-like serine/threonine-protein kinase SD2-5</fullName>
    </submittedName>
</protein>
<dbReference type="SUPFAM" id="SSF51110">
    <property type="entry name" value="alpha-D-mannose-specific plant lectins"/>
    <property type="match status" value="1"/>
</dbReference>
<feature type="signal peptide" evidence="3">
    <location>
        <begin position="1"/>
        <end position="19"/>
    </location>
</feature>
<dbReference type="PANTHER" id="PTHR47976:SF120">
    <property type="entry name" value="G-TYPE LECTIN S-RECEPTOR-LIKE SERINE_THREONINE-PROTEIN KINASE SD2-5"/>
    <property type="match status" value="1"/>
</dbReference>
<dbReference type="Proteomes" id="UP000236161">
    <property type="component" value="Unassembled WGS sequence"/>
</dbReference>
<evidence type="ECO:0000313" key="6">
    <source>
        <dbReference type="Proteomes" id="UP000236161"/>
    </source>
</evidence>
<dbReference type="SMART" id="SM00108">
    <property type="entry name" value="B_lectin"/>
    <property type="match status" value="1"/>
</dbReference>